<feature type="compositionally biased region" description="Low complexity" evidence="1">
    <location>
        <begin position="29"/>
        <end position="40"/>
    </location>
</feature>
<dbReference type="AlphaFoldDB" id="A0A6A6GQR5"/>
<feature type="region of interest" description="Disordered" evidence="1">
    <location>
        <begin position="488"/>
        <end position="581"/>
    </location>
</feature>
<feature type="compositionally biased region" description="Polar residues" evidence="1">
    <location>
        <begin position="54"/>
        <end position="63"/>
    </location>
</feature>
<reference evidence="4" key="1">
    <citation type="journal article" date="2020" name="Stud. Mycol.">
        <title>101 Dothideomycetes genomes: A test case for predicting lifestyles and emergence of pathogens.</title>
        <authorList>
            <person name="Haridas S."/>
            <person name="Albert R."/>
            <person name="Binder M."/>
            <person name="Bloem J."/>
            <person name="LaButti K."/>
            <person name="Salamov A."/>
            <person name="Andreopoulos B."/>
            <person name="Baker S."/>
            <person name="Barry K."/>
            <person name="Bills G."/>
            <person name="Bluhm B."/>
            <person name="Cannon C."/>
            <person name="Castanera R."/>
            <person name="Culley D."/>
            <person name="Daum C."/>
            <person name="Ezra D."/>
            <person name="Gonzalez J."/>
            <person name="Henrissat B."/>
            <person name="Kuo A."/>
            <person name="Liang C."/>
            <person name="Lipzen A."/>
            <person name="Lutzoni F."/>
            <person name="Magnuson J."/>
            <person name="Mondo S."/>
            <person name="Nolan M."/>
            <person name="Ohm R."/>
            <person name="Pangilinan J."/>
            <person name="Park H.-J."/>
            <person name="Ramirez L."/>
            <person name="Alfaro M."/>
            <person name="Sun H."/>
            <person name="Tritt A."/>
            <person name="Yoshinaga Y."/>
            <person name="Zwiers L.-H."/>
            <person name="Turgeon B."/>
            <person name="Goodwin S."/>
            <person name="Spatafora J."/>
            <person name="Crous P."/>
            <person name="Grigoriev I."/>
        </authorList>
    </citation>
    <scope>NUCLEOTIDE SEQUENCE [LARGE SCALE GENOMIC DNA]</scope>
    <source>
        <strain evidence="4">CECT 20119</strain>
    </source>
</reference>
<evidence type="ECO:0000256" key="2">
    <source>
        <dbReference type="SAM" id="SignalP"/>
    </source>
</evidence>
<feature type="compositionally biased region" description="Pro residues" evidence="1">
    <location>
        <begin position="565"/>
        <end position="577"/>
    </location>
</feature>
<dbReference type="EMBL" id="ML992501">
    <property type="protein sequence ID" value="KAF2228051.1"/>
    <property type="molecule type" value="Genomic_DNA"/>
</dbReference>
<keyword evidence="2" id="KW-0732">Signal</keyword>
<feature type="region of interest" description="Disordered" evidence="1">
    <location>
        <begin position="648"/>
        <end position="698"/>
    </location>
</feature>
<gene>
    <name evidence="3" type="ORF">BDZ85DRAFT_293036</name>
</gene>
<sequence length="698" mass="74071">MRYCLLALISFSLRCATAQNGTFNFSNSTATSVSDTTTTSPNESVNGDDIPIATPTSSFPKPTRTRIGQETITAGPTSWISTSFDWSLDVNRLFPTYLPEERANFQAQWDCDQKIFAFTSTYIKPTVPLGNITSISYKTFGPFTTEIPVTSFFNRITYSHCDGVPRYGYKGGVPSYTVSTSTSTIRGLSTGTWTLREDVTTPPVPYPCTVDDILPEGYCSAFLTVYTDYTAMSTSAYSAGTEYTNTPFEIPSSCRLGLRRLRRTCVVRVSEATMLYWPPTARSGDFCQSTTTPPTTVAPATGGNSSSQIVTLNGTEYTSPWVYITYHSITYKSKWISTYGILGTKIPSLVLSFLPHEVSSICGLGRGVVQTKPFDFNDLQGDVPWSAYNCSLQCIEPSECLPMDQRLNPYNPYLAWPQTFLDLLHSWNTYDPDTCSFGFDDSGIPDPPQLLTTALHLSKPAGSPAGSTTIIGPVTASGLKPTLILPKPVSKTTVTGPSPSSPAPTKSAEPVKQPSIGDIIISMINQPPGRPQDTSPKPNAQGEDPIQVPTVSGRPNANQPHPETPDPTPTPPSPLAPPQAATITIGPSLIPIIHLPNNAHVLDGFTFWAGDAVTTAGQTLSFAQDGVVVNGISTATYTPAPLVTVSPALVPNSGSDSDSDSDSDPGRDSAPAPASDPGTGVGPGGGGGGTDVGGESGG</sequence>
<feature type="compositionally biased region" description="Polar residues" evidence="1">
    <location>
        <begin position="549"/>
        <end position="559"/>
    </location>
</feature>
<feature type="signal peptide" evidence="2">
    <location>
        <begin position="1"/>
        <end position="18"/>
    </location>
</feature>
<protein>
    <submittedName>
        <fullName evidence="3">Uncharacterized protein</fullName>
    </submittedName>
</protein>
<keyword evidence="4" id="KW-1185">Reference proteome</keyword>
<accession>A0A6A6GQR5</accession>
<name>A0A6A6GQR5_9PEZI</name>
<evidence type="ECO:0000313" key="3">
    <source>
        <dbReference type="EMBL" id="KAF2228051.1"/>
    </source>
</evidence>
<evidence type="ECO:0000256" key="1">
    <source>
        <dbReference type="SAM" id="MobiDB-lite"/>
    </source>
</evidence>
<proteinExistence type="predicted"/>
<evidence type="ECO:0000313" key="4">
    <source>
        <dbReference type="Proteomes" id="UP000799538"/>
    </source>
</evidence>
<feature type="compositionally biased region" description="Low complexity" evidence="1">
    <location>
        <begin position="488"/>
        <end position="508"/>
    </location>
</feature>
<dbReference type="Proteomes" id="UP000799538">
    <property type="component" value="Unassembled WGS sequence"/>
</dbReference>
<feature type="region of interest" description="Disordered" evidence="1">
    <location>
        <begin position="29"/>
        <end position="63"/>
    </location>
</feature>
<feature type="compositionally biased region" description="Low complexity" evidence="1">
    <location>
        <begin position="668"/>
        <end position="678"/>
    </location>
</feature>
<organism evidence="3 4">
    <name type="scientific">Elsinoe ampelina</name>
    <dbReference type="NCBI Taxonomy" id="302913"/>
    <lineage>
        <taxon>Eukaryota</taxon>
        <taxon>Fungi</taxon>
        <taxon>Dikarya</taxon>
        <taxon>Ascomycota</taxon>
        <taxon>Pezizomycotina</taxon>
        <taxon>Dothideomycetes</taxon>
        <taxon>Dothideomycetidae</taxon>
        <taxon>Myriangiales</taxon>
        <taxon>Elsinoaceae</taxon>
        <taxon>Elsinoe</taxon>
    </lineage>
</organism>
<feature type="compositionally biased region" description="Gly residues" evidence="1">
    <location>
        <begin position="679"/>
        <end position="698"/>
    </location>
</feature>
<feature type="chain" id="PRO_5025416228" evidence="2">
    <location>
        <begin position="19"/>
        <end position="698"/>
    </location>
</feature>
<dbReference type="OrthoDB" id="3927262at2759"/>